<reference evidence="1 2" key="1">
    <citation type="journal article" date="2018" name="Gigascience">
        <title>Genomes of trombidid mites reveal novel predicted allergens and laterally-transferred genes associated with secondary metabolism.</title>
        <authorList>
            <person name="Dong X."/>
            <person name="Chaisiri K."/>
            <person name="Xia D."/>
            <person name="Armstrong S.D."/>
            <person name="Fang Y."/>
            <person name="Donnelly M.J."/>
            <person name="Kadowaki T."/>
            <person name="McGarry J.W."/>
            <person name="Darby A.C."/>
            <person name="Makepeace B.L."/>
        </authorList>
    </citation>
    <scope>NUCLEOTIDE SEQUENCE [LARGE SCALE GENOMIC DNA]</scope>
    <source>
        <strain evidence="1">UoL-UT</strain>
    </source>
</reference>
<dbReference type="EMBL" id="NCKV01058417">
    <property type="protein sequence ID" value="RWS01036.1"/>
    <property type="molecule type" value="Genomic_DNA"/>
</dbReference>
<name>A0A443QDF6_9ACAR</name>
<dbReference type="Proteomes" id="UP000288716">
    <property type="component" value="Unassembled WGS sequence"/>
</dbReference>
<comment type="caution">
    <text evidence="1">The sequence shown here is derived from an EMBL/GenBank/DDBJ whole genome shotgun (WGS) entry which is preliminary data.</text>
</comment>
<gene>
    <name evidence="1" type="ORF">B4U80_12642</name>
</gene>
<evidence type="ECO:0000313" key="2">
    <source>
        <dbReference type="Proteomes" id="UP000288716"/>
    </source>
</evidence>
<dbReference type="AlphaFoldDB" id="A0A443QDF6"/>
<protein>
    <submittedName>
        <fullName evidence="1">Uncharacterized protein</fullName>
    </submittedName>
</protein>
<accession>A0A443QDF6</accession>
<dbReference type="VEuPathDB" id="VectorBase:LDEU014426"/>
<feature type="non-terminal residue" evidence="1">
    <location>
        <position position="172"/>
    </location>
</feature>
<organism evidence="1 2">
    <name type="scientific">Leptotrombidium deliense</name>
    <dbReference type="NCBI Taxonomy" id="299467"/>
    <lineage>
        <taxon>Eukaryota</taxon>
        <taxon>Metazoa</taxon>
        <taxon>Ecdysozoa</taxon>
        <taxon>Arthropoda</taxon>
        <taxon>Chelicerata</taxon>
        <taxon>Arachnida</taxon>
        <taxon>Acari</taxon>
        <taxon>Acariformes</taxon>
        <taxon>Trombidiformes</taxon>
        <taxon>Prostigmata</taxon>
        <taxon>Anystina</taxon>
        <taxon>Parasitengona</taxon>
        <taxon>Trombiculoidea</taxon>
        <taxon>Trombiculidae</taxon>
        <taxon>Leptotrombidium</taxon>
    </lineage>
</organism>
<sequence>MTAEIWLGKNVLDDQRITMVLEGNTATFTRKEIVGGLLDINTEIQQAYSIPEKPKVFKVKEAVESVSDEMWPKAPTNAKVNDPILETELNIGKCVTPEEKTEILDICNNHRKAFAKSINEIGCHPTEKMKIELTSPEVVNEKRIPLSYSERHTIDDVIKELESAGIVEKSGS</sequence>
<proteinExistence type="predicted"/>
<evidence type="ECO:0000313" key="1">
    <source>
        <dbReference type="EMBL" id="RWS01036.1"/>
    </source>
</evidence>
<keyword evidence="2" id="KW-1185">Reference proteome</keyword>